<evidence type="ECO:0000256" key="2">
    <source>
        <dbReference type="ARBA" id="ARBA00023125"/>
    </source>
</evidence>
<dbReference type="Gene3D" id="1.10.10.60">
    <property type="entry name" value="Homeodomain-like"/>
    <property type="match status" value="1"/>
</dbReference>
<sequence length="177" mass="19706">MVERAMRATPFDKLPSRERHTAIVAELDALVRTIPPSRPLYSKELAEQIGTSVRTLHSASVSVVGMSLHSYLRLKRLTQVRLQLLTGAFSVKAAALANGFWHLGDFSRVYRRVFGELPSQTRARAKQCKQLDLSPPPCPDESKLTLVSLSSPSFPRQHSRSFCPLWPIAPVCVRSGN</sequence>
<dbReference type="OrthoDB" id="9793400at2"/>
<evidence type="ECO:0000256" key="3">
    <source>
        <dbReference type="ARBA" id="ARBA00023163"/>
    </source>
</evidence>
<keyword evidence="6" id="KW-1185">Reference proteome</keyword>
<organism evidence="5 6">
    <name type="scientific">Bradyrhizobium cytisi</name>
    <dbReference type="NCBI Taxonomy" id="515489"/>
    <lineage>
        <taxon>Bacteria</taxon>
        <taxon>Pseudomonadati</taxon>
        <taxon>Pseudomonadota</taxon>
        <taxon>Alphaproteobacteria</taxon>
        <taxon>Hyphomicrobiales</taxon>
        <taxon>Nitrobacteraceae</taxon>
        <taxon>Bradyrhizobium</taxon>
    </lineage>
</organism>
<dbReference type="InterPro" id="IPR018060">
    <property type="entry name" value="HTH_AraC"/>
</dbReference>
<dbReference type="Proteomes" id="UP000324853">
    <property type="component" value="Unassembled WGS sequence"/>
</dbReference>
<evidence type="ECO:0000313" key="6">
    <source>
        <dbReference type="Proteomes" id="UP000324853"/>
    </source>
</evidence>
<reference evidence="5 6" key="1">
    <citation type="submission" date="2019-08" db="EMBL/GenBank/DDBJ databases">
        <title>Bradyrhizobium hipponensis sp. nov., a rhizobium isolated from a Lupinus angustifolius root nodule in Tunisia.</title>
        <authorList>
            <person name="Off K."/>
            <person name="Rejili M."/>
            <person name="Mars M."/>
            <person name="Brachmann A."/>
            <person name="Marin M."/>
        </authorList>
    </citation>
    <scope>NUCLEOTIDE SEQUENCE [LARGE SCALE GENOMIC DNA]</scope>
    <source>
        <strain evidence="5 6">CTAW11</strain>
    </source>
</reference>
<dbReference type="InterPro" id="IPR009057">
    <property type="entry name" value="Homeodomain-like_sf"/>
</dbReference>
<name>A0A5S4X0K0_9BRAD</name>
<dbReference type="GO" id="GO:0043565">
    <property type="term" value="F:sequence-specific DNA binding"/>
    <property type="evidence" value="ECO:0007669"/>
    <property type="project" value="InterPro"/>
</dbReference>
<proteinExistence type="predicted"/>
<accession>A0A5S4X0K0</accession>
<evidence type="ECO:0000313" key="5">
    <source>
        <dbReference type="EMBL" id="TYL87412.1"/>
    </source>
</evidence>
<dbReference type="GO" id="GO:0003700">
    <property type="term" value="F:DNA-binding transcription factor activity"/>
    <property type="evidence" value="ECO:0007669"/>
    <property type="project" value="InterPro"/>
</dbReference>
<comment type="caution">
    <text evidence="5">The sequence shown here is derived from an EMBL/GenBank/DDBJ whole genome shotgun (WGS) entry which is preliminary data.</text>
</comment>
<dbReference type="Pfam" id="PF12833">
    <property type="entry name" value="HTH_18"/>
    <property type="match status" value="1"/>
</dbReference>
<evidence type="ECO:0000259" key="4">
    <source>
        <dbReference type="PROSITE" id="PS01124"/>
    </source>
</evidence>
<dbReference type="SUPFAM" id="SSF46689">
    <property type="entry name" value="Homeodomain-like"/>
    <property type="match status" value="1"/>
</dbReference>
<dbReference type="PANTHER" id="PTHR47893:SF1">
    <property type="entry name" value="REGULATORY PROTEIN PCHR"/>
    <property type="match status" value="1"/>
</dbReference>
<dbReference type="PROSITE" id="PS01124">
    <property type="entry name" value="HTH_ARAC_FAMILY_2"/>
    <property type="match status" value="1"/>
</dbReference>
<feature type="domain" description="HTH araC/xylS-type" evidence="4">
    <location>
        <begin position="25"/>
        <end position="124"/>
    </location>
</feature>
<dbReference type="InterPro" id="IPR018062">
    <property type="entry name" value="HTH_AraC-typ_CS"/>
</dbReference>
<evidence type="ECO:0000256" key="1">
    <source>
        <dbReference type="ARBA" id="ARBA00023015"/>
    </source>
</evidence>
<keyword evidence="2" id="KW-0238">DNA-binding</keyword>
<keyword evidence="3" id="KW-0804">Transcription</keyword>
<dbReference type="PANTHER" id="PTHR47893">
    <property type="entry name" value="REGULATORY PROTEIN PCHR"/>
    <property type="match status" value="1"/>
</dbReference>
<dbReference type="PROSITE" id="PS00041">
    <property type="entry name" value="HTH_ARAC_FAMILY_1"/>
    <property type="match status" value="1"/>
</dbReference>
<keyword evidence="1" id="KW-0805">Transcription regulation</keyword>
<dbReference type="AlphaFoldDB" id="A0A5S4X0K0"/>
<protein>
    <submittedName>
        <fullName evidence="5">Helix-turn-helix transcriptional regulator</fullName>
    </submittedName>
</protein>
<dbReference type="EMBL" id="VSSR01000008">
    <property type="protein sequence ID" value="TYL87412.1"/>
    <property type="molecule type" value="Genomic_DNA"/>
</dbReference>
<gene>
    <name evidence="5" type="ORF">FXB38_04640</name>
</gene>
<dbReference type="InterPro" id="IPR053142">
    <property type="entry name" value="PchR_regulatory_protein"/>
</dbReference>
<dbReference type="SMART" id="SM00342">
    <property type="entry name" value="HTH_ARAC"/>
    <property type="match status" value="1"/>
</dbReference>